<dbReference type="PANTHER" id="PTHR48051:SF54">
    <property type="entry name" value="LEUCINE-RICH REPEAT-CONTAINING PROTEIN"/>
    <property type="match status" value="1"/>
</dbReference>
<dbReference type="InterPro" id="IPR001611">
    <property type="entry name" value="Leu-rich_rpt"/>
</dbReference>
<evidence type="ECO:0000313" key="5">
    <source>
        <dbReference type="Proteomes" id="UP000031802"/>
    </source>
</evidence>
<dbReference type="InterPro" id="IPR055414">
    <property type="entry name" value="LRR_R13L4/SHOC2-like"/>
</dbReference>
<dbReference type="AlphaFoldDB" id="A0A0B8T0D2"/>
<dbReference type="InterPro" id="IPR032675">
    <property type="entry name" value="LRR_dom_sf"/>
</dbReference>
<evidence type="ECO:0000256" key="2">
    <source>
        <dbReference type="ARBA" id="ARBA00022737"/>
    </source>
</evidence>
<dbReference type="OrthoDB" id="1290858at2"/>
<sequence>MNFPGSLLFYTCIVLLSSIHLVVKAQGLFDYQRTLNSSSYPIQGIKNHHPNDVLQKATITIRDIPYIFELKDSLSKIECLVIPFNTQKELDTLCSFLPLFPNLTSISFDEYQLFQKDSTTEVTSVLPEDFYALHKLVAIEFKGPSTINIEHELTRISALPNLRYLFFTASGQRHLPKNINICKGLKGISFSLNKSTLGMKLPKGLEEIDIASLPSDDSNLEAALRLISNQRKVKQLQLSYFSVDKNFKSLVKFPKLTHLYLYSNQIQDLGALLANFKSSRHLRSLKVESGEIASISGAVYDFRNLRYLKISNTRGGVIMPVGISKLRHLVNLKLSSNGKMEIPADLCKLESLKQLDLSYNGLAKLPEDIGLLYNLNNLQLQGNRLTKLPTSINNLHGLVALNMKANPLTQIPSLCNLTKLDSLNLSYCNLATLPNDIGDMKNLRYLAAEDNFIETLPQSITQLTGLKTMLLGRNLLTELSMDIGQLEQLEELDLSVNHLKALPTTIGQLKLLQTLNISFNSLIAVPEEIGALSNLSNFYAQNNVPTHYSLYDWSREIYREDNPKTPRKVAVSKLTSFPKNLSGWHNIKYISLSDNDFSSFDIMKSFLTIPGKNFQLVLNNSCITKLPTNGWSNFLGSELDLSNNEIEELPKGTAEAPFLSTLDLRNNRLPKLPKNQNSYARKRNQVLLYFQQIGLMEEDDLPKDEAMAHALMEKSSQYFLYDKDYKSTLEMHLRALAIDSNLVLEQCNAQNIGEANYHLHNYKEAIDYLTRAIQRDTVGRVRILNFVVPDFEYRAKSYLALKDTSNALKDYLELASHFDKTFWTQVAMLYRQTSQVSNAEEACQKAVDYYEYQINHPDVQKATKEMSMLCILELYIVCDQSEAAAAYAKKIQSSVTEGDLLPIFDYLCAINTIVSGKRGNFSPDGFKGQINRRWGYDLILDWLPAAKLDERQAAVIKDITLRMVNNGTK</sequence>
<dbReference type="Proteomes" id="UP000031802">
    <property type="component" value="Unassembled WGS sequence"/>
</dbReference>
<dbReference type="eggNOG" id="COG4886">
    <property type="taxonomic scope" value="Bacteria"/>
</dbReference>
<name>A0A0B8T0D2_9SPHI</name>
<dbReference type="EMBL" id="JJMU01000032">
    <property type="protein sequence ID" value="KGE13972.1"/>
    <property type="molecule type" value="Genomic_DNA"/>
</dbReference>
<evidence type="ECO:0000259" key="3">
    <source>
        <dbReference type="Pfam" id="PF23598"/>
    </source>
</evidence>
<dbReference type="SUPFAM" id="SSF52058">
    <property type="entry name" value="L domain-like"/>
    <property type="match status" value="1"/>
</dbReference>
<gene>
    <name evidence="4" type="ORF">DI53_2166</name>
</gene>
<dbReference type="InterPro" id="IPR011990">
    <property type="entry name" value="TPR-like_helical_dom_sf"/>
</dbReference>
<dbReference type="GO" id="GO:0005737">
    <property type="term" value="C:cytoplasm"/>
    <property type="evidence" value="ECO:0007669"/>
    <property type="project" value="TreeGrafter"/>
</dbReference>
<dbReference type="PATRIC" id="fig|1229276.3.peg.2228"/>
<feature type="domain" description="Disease resistance R13L4/SHOC-2-like LRR" evidence="3">
    <location>
        <begin position="410"/>
        <end position="494"/>
    </location>
</feature>
<dbReference type="SUPFAM" id="SSF52047">
    <property type="entry name" value="RNI-like"/>
    <property type="match status" value="1"/>
</dbReference>
<protein>
    <submittedName>
        <fullName evidence="4">Putative lipoprotein</fullName>
    </submittedName>
</protein>
<dbReference type="SMART" id="SM00364">
    <property type="entry name" value="LRR_BAC"/>
    <property type="match status" value="9"/>
</dbReference>
<dbReference type="Pfam" id="PF23598">
    <property type="entry name" value="LRR_14"/>
    <property type="match status" value="1"/>
</dbReference>
<evidence type="ECO:0000313" key="4">
    <source>
        <dbReference type="EMBL" id="KGE13972.1"/>
    </source>
</evidence>
<keyword evidence="5" id="KW-1185">Reference proteome</keyword>
<dbReference type="InterPro" id="IPR050216">
    <property type="entry name" value="LRR_domain-containing"/>
</dbReference>
<dbReference type="PANTHER" id="PTHR48051">
    <property type="match status" value="1"/>
</dbReference>
<reference evidence="5" key="1">
    <citation type="submission" date="2014-04" db="EMBL/GenBank/DDBJ databases">
        <title>Whole-Genome optical mapping and complete genome sequence of Sphingobacterium deserti sp. nov., a new spaces isolated from desert in the west of China.</title>
        <authorList>
            <person name="Teng C."/>
            <person name="Zhou Z."/>
            <person name="Li X."/>
            <person name="Chen M."/>
            <person name="Lin M."/>
            <person name="Wang L."/>
            <person name="Su S."/>
            <person name="Zhang C."/>
            <person name="Zhang W."/>
        </authorList>
    </citation>
    <scope>NUCLEOTIDE SEQUENCE [LARGE SCALE GENOMIC DNA]</scope>
    <source>
        <strain evidence="5">ACCC05744</strain>
    </source>
</reference>
<proteinExistence type="predicted"/>
<evidence type="ECO:0000256" key="1">
    <source>
        <dbReference type="ARBA" id="ARBA00022614"/>
    </source>
</evidence>
<keyword evidence="4" id="KW-0449">Lipoprotein</keyword>
<dbReference type="STRING" id="1229276.DI53_2166"/>
<dbReference type="Pfam" id="PF00560">
    <property type="entry name" value="LRR_1"/>
    <property type="match status" value="1"/>
</dbReference>
<dbReference type="SUPFAM" id="SSF48452">
    <property type="entry name" value="TPR-like"/>
    <property type="match status" value="1"/>
</dbReference>
<dbReference type="RefSeq" id="WP_052072337.1">
    <property type="nucleotide sequence ID" value="NZ_JJMU01000032.1"/>
</dbReference>
<dbReference type="Gene3D" id="3.80.10.10">
    <property type="entry name" value="Ribonuclease Inhibitor"/>
    <property type="match status" value="3"/>
</dbReference>
<dbReference type="SUPFAM" id="SSF52075">
    <property type="entry name" value="Outer arm dynein light chain 1"/>
    <property type="match status" value="1"/>
</dbReference>
<organism evidence="4 5">
    <name type="scientific">Sphingobacterium deserti</name>
    <dbReference type="NCBI Taxonomy" id="1229276"/>
    <lineage>
        <taxon>Bacteria</taxon>
        <taxon>Pseudomonadati</taxon>
        <taxon>Bacteroidota</taxon>
        <taxon>Sphingobacteriia</taxon>
        <taxon>Sphingobacteriales</taxon>
        <taxon>Sphingobacteriaceae</taxon>
        <taxon>Sphingobacterium</taxon>
    </lineage>
</organism>
<comment type="caution">
    <text evidence="4">The sequence shown here is derived from an EMBL/GenBank/DDBJ whole genome shotgun (WGS) entry which is preliminary data.</text>
</comment>
<keyword evidence="2" id="KW-0677">Repeat</keyword>
<dbReference type="SMART" id="SM00369">
    <property type="entry name" value="LRR_TYP"/>
    <property type="match status" value="9"/>
</dbReference>
<reference evidence="4 5" key="2">
    <citation type="journal article" date="2015" name="PLoS ONE">
        <title>Whole-Genome Optical Mapping and Finished Genome Sequence of Sphingobacterium deserti sp. nov., a New Species Isolated from the Western Desert of China.</title>
        <authorList>
            <person name="Teng C."/>
            <person name="Zhou Z."/>
            <person name="Molnar I."/>
            <person name="Li X."/>
            <person name="Tang R."/>
            <person name="Chen M."/>
            <person name="Wang L."/>
            <person name="Su S."/>
            <person name="Zhang W."/>
            <person name="Lin M."/>
        </authorList>
    </citation>
    <scope>NUCLEOTIDE SEQUENCE [LARGE SCALE GENOMIC DNA]</scope>
    <source>
        <strain evidence="5">ACCC05744</strain>
    </source>
</reference>
<dbReference type="PROSITE" id="PS51450">
    <property type="entry name" value="LRR"/>
    <property type="match status" value="4"/>
</dbReference>
<keyword evidence="1" id="KW-0433">Leucine-rich repeat</keyword>
<dbReference type="Gene3D" id="1.25.40.10">
    <property type="entry name" value="Tetratricopeptide repeat domain"/>
    <property type="match status" value="1"/>
</dbReference>
<accession>A0A0B8T0D2</accession>
<dbReference type="InterPro" id="IPR003591">
    <property type="entry name" value="Leu-rich_rpt_typical-subtyp"/>
</dbReference>